<name>K5WMG4_PHACS</name>
<dbReference type="STRING" id="650164.K5WMG4"/>
<dbReference type="OrthoDB" id="3346544at2759"/>
<keyword evidence="1" id="KW-0812">Transmembrane</keyword>
<reference evidence="2 3" key="1">
    <citation type="journal article" date="2012" name="BMC Genomics">
        <title>Comparative genomics of the white-rot fungi, Phanerochaete carnosa and P. chrysosporium, to elucidate the genetic basis of the distinct wood types they colonize.</title>
        <authorList>
            <person name="Suzuki H."/>
            <person name="MacDonald J."/>
            <person name="Syed K."/>
            <person name="Salamov A."/>
            <person name="Hori C."/>
            <person name="Aerts A."/>
            <person name="Henrissat B."/>
            <person name="Wiebenga A."/>
            <person name="vanKuyk P.A."/>
            <person name="Barry K."/>
            <person name="Lindquist E."/>
            <person name="LaButti K."/>
            <person name="Lapidus A."/>
            <person name="Lucas S."/>
            <person name="Coutinho P."/>
            <person name="Gong Y."/>
            <person name="Samejima M."/>
            <person name="Mahadevan R."/>
            <person name="Abou-Zaid M."/>
            <person name="de Vries R.P."/>
            <person name="Igarashi K."/>
            <person name="Yadav J.S."/>
            <person name="Grigoriev I.V."/>
            <person name="Master E.R."/>
        </authorList>
    </citation>
    <scope>NUCLEOTIDE SEQUENCE [LARGE SCALE GENOMIC DNA]</scope>
    <source>
        <strain evidence="2 3">HHB-10118-sp</strain>
    </source>
</reference>
<keyword evidence="1" id="KW-1133">Transmembrane helix</keyword>
<feature type="transmembrane region" description="Helical" evidence="1">
    <location>
        <begin position="135"/>
        <end position="154"/>
    </location>
</feature>
<dbReference type="AlphaFoldDB" id="K5WMG4"/>
<dbReference type="Proteomes" id="UP000008370">
    <property type="component" value="Unassembled WGS sequence"/>
</dbReference>
<dbReference type="HOGENOM" id="CLU_044614_3_0_1"/>
<accession>K5WMG4</accession>
<sequence length="219" mass="24505">MVYRLWLVWHRKWLIAALPICTYFASVVCGAMSVYQVHRLTPNENLFELSSAPWFASTLTCTIATSGYCSALISYKIWSTQRAVRRAQTTYPHSTTTSRIVAIVIEGALLFTASNATVIITYFSHSFAMFTCMDIATPLTGLAFCLIRIVRFGLGGTFEADRPMLHTLDLRRSEFSRSNASRIAVMEPVAIKDATIEAVAKTPRTNALHHPQTHPHNFT</sequence>
<keyword evidence="1" id="KW-0472">Membrane</keyword>
<protein>
    <submittedName>
        <fullName evidence="2">Uncharacterized protein</fullName>
    </submittedName>
</protein>
<dbReference type="EMBL" id="JH930468">
    <property type="protein sequence ID" value="EKM60359.1"/>
    <property type="molecule type" value="Genomic_DNA"/>
</dbReference>
<proteinExistence type="predicted"/>
<evidence type="ECO:0000256" key="1">
    <source>
        <dbReference type="SAM" id="Phobius"/>
    </source>
</evidence>
<feature type="transmembrane region" description="Helical" evidence="1">
    <location>
        <begin position="99"/>
        <end position="123"/>
    </location>
</feature>
<feature type="transmembrane region" description="Helical" evidence="1">
    <location>
        <begin position="12"/>
        <end position="34"/>
    </location>
</feature>
<dbReference type="InParanoid" id="K5WMG4"/>
<dbReference type="GeneID" id="18909400"/>
<evidence type="ECO:0000313" key="2">
    <source>
        <dbReference type="EMBL" id="EKM60359.1"/>
    </source>
</evidence>
<organism evidence="2 3">
    <name type="scientific">Phanerochaete carnosa (strain HHB-10118-sp)</name>
    <name type="common">White-rot fungus</name>
    <name type="synonym">Peniophora carnosa</name>
    <dbReference type="NCBI Taxonomy" id="650164"/>
    <lineage>
        <taxon>Eukaryota</taxon>
        <taxon>Fungi</taxon>
        <taxon>Dikarya</taxon>
        <taxon>Basidiomycota</taxon>
        <taxon>Agaricomycotina</taxon>
        <taxon>Agaricomycetes</taxon>
        <taxon>Polyporales</taxon>
        <taxon>Phanerochaetaceae</taxon>
        <taxon>Phanerochaete</taxon>
    </lineage>
</organism>
<evidence type="ECO:0000313" key="3">
    <source>
        <dbReference type="Proteomes" id="UP000008370"/>
    </source>
</evidence>
<dbReference type="KEGG" id="pco:PHACADRAFT_167724"/>
<feature type="transmembrane region" description="Helical" evidence="1">
    <location>
        <begin position="54"/>
        <end position="78"/>
    </location>
</feature>
<dbReference type="RefSeq" id="XP_007389822.1">
    <property type="nucleotide sequence ID" value="XM_007389760.1"/>
</dbReference>
<keyword evidence="3" id="KW-1185">Reference proteome</keyword>
<gene>
    <name evidence="2" type="ORF">PHACADRAFT_167724</name>
</gene>